<protein>
    <submittedName>
        <fullName evidence="2 3">Uncharacterized protein</fullName>
    </submittedName>
</protein>
<feature type="region of interest" description="Disordered" evidence="1">
    <location>
        <begin position="115"/>
        <end position="197"/>
    </location>
</feature>
<name>J3NKF0_GAET3</name>
<dbReference type="Proteomes" id="UP000006039">
    <property type="component" value="Unassembled WGS sequence"/>
</dbReference>
<accession>J3NKF0</accession>
<keyword evidence="4" id="KW-1185">Reference proteome</keyword>
<dbReference type="EnsemblFungi" id="EJT81764">
    <property type="protein sequence ID" value="EJT81764"/>
    <property type="gene ID" value="GGTG_01739"/>
</dbReference>
<dbReference type="HOGENOM" id="CLU_1175487_0_0_1"/>
<feature type="region of interest" description="Disordered" evidence="1">
    <location>
        <begin position="17"/>
        <end position="46"/>
    </location>
</feature>
<gene>
    <name evidence="3" type="primary">20342197</name>
    <name evidence="2" type="ORF">GGTG_01739</name>
</gene>
<dbReference type="VEuPathDB" id="FungiDB:GGTG_01739"/>
<reference evidence="2" key="3">
    <citation type="submission" date="2010-09" db="EMBL/GenBank/DDBJ databases">
        <title>Annotation of Gaeumannomyces graminis var. tritici R3-111a-1.</title>
        <authorList>
            <consortium name="The Broad Institute Genome Sequencing Platform"/>
            <person name="Ma L.-J."/>
            <person name="Dead R."/>
            <person name="Young S.K."/>
            <person name="Zeng Q."/>
            <person name="Gargeya S."/>
            <person name="Fitzgerald M."/>
            <person name="Haas B."/>
            <person name="Abouelleil A."/>
            <person name="Alvarado L."/>
            <person name="Arachchi H.M."/>
            <person name="Berlin A."/>
            <person name="Brown A."/>
            <person name="Chapman S.B."/>
            <person name="Chen Z."/>
            <person name="Dunbar C."/>
            <person name="Freedman E."/>
            <person name="Gearin G."/>
            <person name="Gellesch M."/>
            <person name="Goldberg J."/>
            <person name="Griggs A."/>
            <person name="Gujja S."/>
            <person name="Heiman D."/>
            <person name="Howarth C."/>
            <person name="Larson L."/>
            <person name="Lui A."/>
            <person name="MacDonald P.J.P."/>
            <person name="Mehta T."/>
            <person name="Montmayeur A."/>
            <person name="Murphy C."/>
            <person name="Neiman D."/>
            <person name="Pearson M."/>
            <person name="Priest M."/>
            <person name="Roberts A."/>
            <person name="Saif S."/>
            <person name="Shea T."/>
            <person name="Shenoy N."/>
            <person name="Sisk P."/>
            <person name="Stolte C."/>
            <person name="Sykes S."/>
            <person name="Yandava C."/>
            <person name="Wortman J."/>
            <person name="Nusbaum C."/>
            <person name="Birren B."/>
        </authorList>
    </citation>
    <scope>NUCLEOTIDE SEQUENCE</scope>
    <source>
        <strain evidence="2">R3-111a-1</strain>
    </source>
</reference>
<dbReference type="AlphaFoldDB" id="J3NKF0"/>
<dbReference type="EMBL" id="GL385395">
    <property type="protein sequence ID" value="EJT81764.1"/>
    <property type="molecule type" value="Genomic_DNA"/>
</dbReference>
<reference evidence="4" key="1">
    <citation type="submission" date="2010-07" db="EMBL/GenBank/DDBJ databases">
        <title>The genome sequence of Gaeumannomyces graminis var. tritici strain R3-111a-1.</title>
        <authorList>
            <consortium name="The Broad Institute Genome Sequencing Platform"/>
            <person name="Ma L.-J."/>
            <person name="Dead R."/>
            <person name="Young S."/>
            <person name="Zeng Q."/>
            <person name="Koehrsen M."/>
            <person name="Alvarado L."/>
            <person name="Berlin A."/>
            <person name="Chapman S.B."/>
            <person name="Chen Z."/>
            <person name="Freedman E."/>
            <person name="Gellesch M."/>
            <person name="Goldberg J."/>
            <person name="Griggs A."/>
            <person name="Gujja S."/>
            <person name="Heilman E.R."/>
            <person name="Heiman D."/>
            <person name="Hepburn T."/>
            <person name="Howarth C."/>
            <person name="Jen D."/>
            <person name="Larson L."/>
            <person name="Mehta T."/>
            <person name="Neiman D."/>
            <person name="Pearson M."/>
            <person name="Roberts A."/>
            <person name="Saif S."/>
            <person name="Shea T."/>
            <person name="Shenoy N."/>
            <person name="Sisk P."/>
            <person name="Stolte C."/>
            <person name="Sykes S."/>
            <person name="Walk T."/>
            <person name="White J."/>
            <person name="Yandava C."/>
            <person name="Haas B."/>
            <person name="Nusbaum C."/>
            <person name="Birren B."/>
        </authorList>
    </citation>
    <scope>NUCLEOTIDE SEQUENCE [LARGE SCALE GENOMIC DNA]</scope>
    <source>
        <strain evidence="4">R3-111a-1</strain>
    </source>
</reference>
<evidence type="ECO:0000313" key="2">
    <source>
        <dbReference type="EMBL" id="EJT81764.1"/>
    </source>
</evidence>
<evidence type="ECO:0000256" key="1">
    <source>
        <dbReference type="SAM" id="MobiDB-lite"/>
    </source>
</evidence>
<evidence type="ECO:0000313" key="4">
    <source>
        <dbReference type="Proteomes" id="UP000006039"/>
    </source>
</evidence>
<dbReference type="RefSeq" id="XP_009217773.1">
    <property type="nucleotide sequence ID" value="XM_009219509.1"/>
</dbReference>
<dbReference type="GeneID" id="20342197"/>
<evidence type="ECO:0000313" key="3">
    <source>
        <dbReference type="EnsemblFungi" id="EJT81764"/>
    </source>
</evidence>
<reference evidence="3" key="5">
    <citation type="submission" date="2018-04" db="UniProtKB">
        <authorList>
            <consortium name="EnsemblFungi"/>
        </authorList>
    </citation>
    <scope>IDENTIFICATION</scope>
    <source>
        <strain evidence="3">R3-111a-1</strain>
    </source>
</reference>
<organism evidence="2">
    <name type="scientific">Gaeumannomyces tritici (strain R3-111a-1)</name>
    <name type="common">Wheat and barley take-all root rot fungus</name>
    <name type="synonym">Gaeumannomyces graminis var. tritici</name>
    <dbReference type="NCBI Taxonomy" id="644352"/>
    <lineage>
        <taxon>Eukaryota</taxon>
        <taxon>Fungi</taxon>
        <taxon>Dikarya</taxon>
        <taxon>Ascomycota</taxon>
        <taxon>Pezizomycotina</taxon>
        <taxon>Sordariomycetes</taxon>
        <taxon>Sordariomycetidae</taxon>
        <taxon>Magnaporthales</taxon>
        <taxon>Magnaporthaceae</taxon>
        <taxon>Gaeumannomyces</taxon>
    </lineage>
</organism>
<proteinExistence type="predicted"/>
<sequence length="236" mass="25498">MVCISAPQRRCHLAPVRPRAKGEGGGRARNMPTPRRTMNDSDIGDDHRARYCGTQAKVGGTLWRHVLVGAPASSFFPPRRSFTLVRSVGCLEIVPVSGEARERRGEGEARKRLCDNRQTLSARRRGWKSVSAGSAQQRGGTGDGAQGRAMQQPATSNQQRRHGSQPPWSPPSIHSPGPPITASGQGPGFPGPTTGPIARVRRREWGGQLSTGEDAKLWLAPGHWTVGSGIARARYY</sequence>
<reference evidence="3" key="4">
    <citation type="journal article" date="2015" name="G3 (Bethesda)">
        <title>Genome sequences of three phytopathogenic species of the Magnaporthaceae family of fungi.</title>
        <authorList>
            <person name="Okagaki L.H."/>
            <person name="Nunes C.C."/>
            <person name="Sailsbery J."/>
            <person name="Clay B."/>
            <person name="Brown D."/>
            <person name="John T."/>
            <person name="Oh Y."/>
            <person name="Young N."/>
            <person name="Fitzgerald M."/>
            <person name="Haas B.J."/>
            <person name="Zeng Q."/>
            <person name="Young S."/>
            <person name="Adiconis X."/>
            <person name="Fan L."/>
            <person name="Levin J.Z."/>
            <person name="Mitchell T.K."/>
            <person name="Okubara P.A."/>
            <person name="Farman M.L."/>
            <person name="Kohn L.M."/>
            <person name="Birren B."/>
            <person name="Ma L.-J."/>
            <person name="Dean R.A."/>
        </authorList>
    </citation>
    <scope>NUCLEOTIDE SEQUENCE</scope>
    <source>
        <strain evidence="3">R3-111a-1</strain>
    </source>
</reference>
<reference evidence="2" key="2">
    <citation type="submission" date="2010-07" db="EMBL/GenBank/DDBJ databases">
        <authorList>
            <consortium name="The Broad Institute Genome Sequencing Platform"/>
            <consortium name="Broad Institute Genome Sequencing Center for Infectious Disease"/>
            <person name="Ma L.-J."/>
            <person name="Dead R."/>
            <person name="Young S."/>
            <person name="Zeng Q."/>
            <person name="Koehrsen M."/>
            <person name="Alvarado L."/>
            <person name="Berlin A."/>
            <person name="Chapman S.B."/>
            <person name="Chen Z."/>
            <person name="Freedman E."/>
            <person name="Gellesch M."/>
            <person name="Goldberg J."/>
            <person name="Griggs A."/>
            <person name="Gujja S."/>
            <person name="Heilman E.R."/>
            <person name="Heiman D."/>
            <person name="Hepburn T."/>
            <person name="Howarth C."/>
            <person name="Jen D."/>
            <person name="Larson L."/>
            <person name="Mehta T."/>
            <person name="Neiman D."/>
            <person name="Pearson M."/>
            <person name="Roberts A."/>
            <person name="Saif S."/>
            <person name="Shea T."/>
            <person name="Shenoy N."/>
            <person name="Sisk P."/>
            <person name="Stolte C."/>
            <person name="Sykes S."/>
            <person name="Walk T."/>
            <person name="White J."/>
            <person name="Yandava C."/>
            <person name="Haas B."/>
            <person name="Nusbaum C."/>
            <person name="Birren B."/>
        </authorList>
    </citation>
    <scope>NUCLEOTIDE SEQUENCE</scope>
    <source>
        <strain evidence="2">R3-111a-1</strain>
    </source>
</reference>